<comment type="caution">
    <text evidence="1">The sequence shown here is derived from an EMBL/GenBank/DDBJ whole genome shotgun (WGS) entry which is preliminary data.</text>
</comment>
<dbReference type="Proteomes" id="UP000253664">
    <property type="component" value="Unassembled WGS sequence"/>
</dbReference>
<evidence type="ECO:0000313" key="1">
    <source>
        <dbReference type="EMBL" id="RCI09312.1"/>
    </source>
</evidence>
<dbReference type="EMBL" id="LKCN02000016">
    <property type="protein sequence ID" value="RCI09312.1"/>
    <property type="molecule type" value="Genomic_DNA"/>
</dbReference>
<sequence>MDLVRLPMTFVFPCKFPCKENMLSDSYSTQGYYSLLPSIAKVEIGSKAFTSLLPAPTPVSLDLEFSAKRETIGNFYRVSLPLPCLLLTETNSLCSQFLWAFSPYRCMLESRARMVPPKATDLEGFLLQGPVIEDTRLSRSYHYLVGDGNFPLNTCRMENIVPGHTISSTLLHWDESIHPQCQGQNHGLRQLHKKTPRTCCSMSSRSNAVEFSIKPFFYFTMKLTDSKQMPPFVNTRLFPTEGKPTGLPPFGLTIQLGHGAVPRGNKNRKELEGWFGSWASFQPTSADDDEFYTPALLLSTVAQ</sequence>
<protein>
    <submittedName>
        <fullName evidence="1">Uncharacterized protein</fullName>
    </submittedName>
</protein>
<dbReference type="AlphaFoldDB" id="A0A367L513"/>
<reference evidence="1 2" key="1">
    <citation type="journal article" date="2015" name="BMC Genomics">
        <title>Insights from the genome of Ophiocordyceps polyrhachis-furcata to pathogenicity and host specificity in insect fungi.</title>
        <authorList>
            <person name="Wichadakul D."/>
            <person name="Kobmoo N."/>
            <person name="Ingsriswang S."/>
            <person name="Tangphatsornruang S."/>
            <person name="Chantasingh D."/>
            <person name="Luangsa-ard J.J."/>
            <person name="Eurwilaichitr L."/>
        </authorList>
    </citation>
    <scope>NUCLEOTIDE SEQUENCE [LARGE SCALE GENOMIC DNA]</scope>
    <source>
        <strain evidence="1 2">BCC 54312</strain>
    </source>
</reference>
<accession>A0A367L513</accession>
<evidence type="ECO:0000313" key="2">
    <source>
        <dbReference type="Proteomes" id="UP000253664"/>
    </source>
</evidence>
<keyword evidence="2" id="KW-1185">Reference proteome</keyword>
<gene>
    <name evidence="1" type="ORF">L249_1439</name>
</gene>
<organism evidence="1 2">
    <name type="scientific">Ophiocordyceps polyrhachis-furcata BCC 54312</name>
    <dbReference type="NCBI Taxonomy" id="1330021"/>
    <lineage>
        <taxon>Eukaryota</taxon>
        <taxon>Fungi</taxon>
        <taxon>Dikarya</taxon>
        <taxon>Ascomycota</taxon>
        <taxon>Pezizomycotina</taxon>
        <taxon>Sordariomycetes</taxon>
        <taxon>Hypocreomycetidae</taxon>
        <taxon>Hypocreales</taxon>
        <taxon>Ophiocordycipitaceae</taxon>
        <taxon>Ophiocordyceps</taxon>
    </lineage>
</organism>
<name>A0A367L513_9HYPO</name>
<proteinExistence type="predicted"/>